<dbReference type="Proteomes" id="UP000812961">
    <property type="component" value="Unassembled WGS sequence"/>
</dbReference>
<accession>A0ABS7GA43</accession>
<evidence type="ECO:0000313" key="2">
    <source>
        <dbReference type="Proteomes" id="UP000812961"/>
    </source>
</evidence>
<evidence type="ECO:0008006" key="3">
    <source>
        <dbReference type="Google" id="ProtNLM"/>
    </source>
</evidence>
<reference evidence="1 2" key="1">
    <citation type="submission" date="2021-08" db="EMBL/GenBank/DDBJ databases">
        <title>The genome sequence of Chitinophaga sp. B61.</title>
        <authorList>
            <person name="Zhang X."/>
        </authorList>
    </citation>
    <scope>NUCLEOTIDE SEQUENCE [LARGE SCALE GENOMIC DNA]</scope>
    <source>
        <strain evidence="1 2">B61</strain>
    </source>
</reference>
<organism evidence="1 2">
    <name type="scientific">Chitinophaga rhizophila</name>
    <dbReference type="NCBI Taxonomy" id="2866212"/>
    <lineage>
        <taxon>Bacteria</taxon>
        <taxon>Pseudomonadati</taxon>
        <taxon>Bacteroidota</taxon>
        <taxon>Chitinophagia</taxon>
        <taxon>Chitinophagales</taxon>
        <taxon>Chitinophagaceae</taxon>
        <taxon>Chitinophaga</taxon>
    </lineage>
</organism>
<keyword evidence="2" id="KW-1185">Reference proteome</keyword>
<proteinExistence type="predicted"/>
<evidence type="ECO:0000313" key="1">
    <source>
        <dbReference type="EMBL" id="MBW8684528.1"/>
    </source>
</evidence>
<comment type="caution">
    <text evidence="1">The sequence shown here is derived from an EMBL/GenBank/DDBJ whole genome shotgun (WGS) entry which is preliminary data.</text>
</comment>
<protein>
    <recommendedName>
        <fullName evidence="3">Copper chaperone CopZ</fullName>
    </recommendedName>
</protein>
<dbReference type="EMBL" id="JAICCF010000002">
    <property type="protein sequence ID" value="MBW8684528.1"/>
    <property type="molecule type" value="Genomic_DNA"/>
</dbReference>
<name>A0ABS7GA43_9BACT</name>
<gene>
    <name evidence="1" type="ORF">K1Y79_09305</name>
</gene>
<dbReference type="RefSeq" id="WP_220249748.1">
    <property type="nucleotide sequence ID" value="NZ_JAICCF010000002.1"/>
</dbReference>
<sequence length="77" mass="8742">MVEVFKTNVNNRRNALLLLRQIHNTCAGYSANFDLQDCDRILRVECDTGAVDPSKVIRMLQDAGYSGEVLEDVIYSY</sequence>